<dbReference type="PANTHER" id="PTHR23234">
    <property type="entry name" value="ZNF44 PROTEIN"/>
    <property type="match status" value="1"/>
</dbReference>
<name>A0A8C6APL1_MONMO</name>
<keyword evidence="8" id="KW-0539">Nucleus</keyword>
<reference evidence="12" key="2">
    <citation type="submission" date="2025-09" db="UniProtKB">
        <authorList>
            <consortium name="Ensembl"/>
        </authorList>
    </citation>
    <scope>IDENTIFICATION</scope>
</reference>
<keyword evidence="6" id="KW-0805">Transcription regulation</keyword>
<comment type="subcellular location">
    <subcellularLocation>
        <location evidence="1">Nucleus</location>
    </subcellularLocation>
</comment>
<evidence type="ECO:0000256" key="2">
    <source>
        <dbReference type="ARBA" id="ARBA00022723"/>
    </source>
</evidence>
<keyword evidence="5" id="KW-0862">Zinc</keyword>
<dbReference type="AlphaFoldDB" id="A0A8C6APL1"/>
<organism evidence="12 13">
    <name type="scientific">Monodon monoceros</name>
    <name type="common">Narwhal</name>
    <name type="synonym">Ceratodon monodon</name>
    <dbReference type="NCBI Taxonomy" id="40151"/>
    <lineage>
        <taxon>Eukaryota</taxon>
        <taxon>Metazoa</taxon>
        <taxon>Chordata</taxon>
        <taxon>Craniata</taxon>
        <taxon>Vertebrata</taxon>
        <taxon>Euteleostomi</taxon>
        <taxon>Mammalia</taxon>
        <taxon>Eutheria</taxon>
        <taxon>Laurasiatheria</taxon>
        <taxon>Artiodactyla</taxon>
        <taxon>Whippomorpha</taxon>
        <taxon>Cetacea</taxon>
        <taxon>Odontoceti</taxon>
        <taxon>Monodontidae</taxon>
        <taxon>Monodon</taxon>
    </lineage>
</organism>
<evidence type="ECO:0000256" key="9">
    <source>
        <dbReference type="PROSITE-ProRule" id="PRU00042"/>
    </source>
</evidence>
<evidence type="ECO:0000256" key="4">
    <source>
        <dbReference type="ARBA" id="ARBA00022771"/>
    </source>
</evidence>
<evidence type="ECO:0000256" key="7">
    <source>
        <dbReference type="ARBA" id="ARBA00023163"/>
    </source>
</evidence>
<keyword evidence="2" id="KW-0479">Metal-binding</keyword>
<reference evidence="12" key="1">
    <citation type="submission" date="2025-08" db="UniProtKB">
        <authorList>
            <consortium name="Ensembl"/>
        </authorList>
    </citation>
    <scope>IDENTIFICATION</scope>
</reference>
<evidence type="ECO:0000256" key="6">
    <source>
        <dbReference type="ARBA" id="ARBA00023015"/>
    </source>
</evidence>
<dbReference type="Gene3D" id="6.10.140.140">
    <property type="match status" value="1"/>
</dbReference>
<dbReference type="PROSITE" id="PS50157">
    <property type="entry name" value="ZINC_FINGER_C2H2_2"/>
    <property type="match status" value="1"/>
</dbReference>
<dbReference type="Ensembl" id="ENSMMNT00015004939.1">
    <property type="protein sequence ID" value="ENSMMNP00015004488.1"/>
    <property type="gene ID" value="ENSMMNG00015003401.1"/>
</dbReference>
<evidence type="ECO:0000256" key="8">
    <source>
        <dbReference type="ARBA" id="ARBA00023242"/>
    </source>
</evidence>
<evidence type="ECO:0000259" key="10">
    <source>
        <dbReference type="PROSITE" id="PS50157"/>
    </source>
</evidence>
<keyword evidence="3" id="KW-0677">Repeat</keyword>
<evidence type="ECO:0000259" key="11">
    <source>
        <dbReference type="PROSITE" id="PS50805"/>
    </source>
</evidence>
<dbReference type="GO" id="GO:0008270">
    <property type="term" value="F:zinc ion binding"/>
    <property type="evidence" value="ECO:0007669"/>
    <property type="project" value="UniProtKB-KW"/>
</dbReference>
<keyword evidence="13" id="KW-1185">Reference proteome</keyword>
<accession>A0A8C6APL1</accession>
<dbReference type="GO" id="GO:0005634">
    <property type="term" value="C:nucleus"/>
    <property type="evidence" value="ECO:0007669"/>
    <property type="project" value="UniProtKB-SubCell"/>
</dbReference>
<evidence type="ECO:0000313" key="12">
    <source>
        <dbReference type="Ensembl" id="ENSMMNP00015004488.1"/>
    </source>
</evidence>
<dbReference type="InterPro" id="IPR050758">
    <property type="entry name" value="Znf_C2H2-type"/>
</dbReference>
<dbReference type="PROSITE" id="PS00028">
    <property type="entry name" value="ZINC_FINGER_C2H2_1"/>
    <property type="match status" value="1"/>
</dbReference>
<keyword evidence="4 9" id="KW-0863">Zinc-finger</keyword>
<feature type="domain" description="C2H2-type" evidence="10">
    <location>
        <begin position="120"/>
        <end position="147"/>
    </location>
</feature>
<dbReference type="InterPro" id="IPR036051">
    <property type="entry name" value="KRAB_dom_sf"/>
</dbReference>
<dbReference type="InterPro" id="IPR036236">
    <property type="entry name" value="Znf_C2H2_sf"/>
</dbReference>
<dbReference type="PROSITE" id="PS50805">
    <property type="entry name" value="KRAB"/>
    <property type="match status" value="1"/>
</dbReference>
<keyword evidence="7" id="KW-0804">Transcription</keyword>
<dbReference type="InterPro" id="IPR013087">
    <property type="entry name" value="Znf_C2H2_type"/>
</dbReference>
<protein>
    <recommendedName>
        <fullName evidence="14">KRAB domain-containing protein</fullName>
    </recommendedName>
</protein>
<dbReference type="GO" id="GO:0006355">
    <property type="term" value="P:regulation of DNA-templated transcription"/>
    <property type="evidence" value="ECO:0007669"/>
    <property type="project" value="InterPro"/>
</dbReference>
<evidence type="ECO:0008006" key="14">
    <source>
        <dbReference type="Google" id="ProtNLM"/>
    </source>
</evidence>
<dbReference type="SUPFAM" id="SSF109640">
    <property type="entry name" value="KRAB domain (Kruppel-associated box)"/>
    <property type="match status" value="1"/>
</dbReference>
<proteinExistence type="predicted"/>
<sequence length="174" mass="20172">DRIICNLPDPVTFEDVAVNFTQEEWALLNPLQKKLYRDVMQQILRNLASIGKHDNIPSLQLENKYFLPINTVPRCGIWKSNTVVPPYLQGIHSKTTSGSSICPSSSFRIHERTHTGEKPYECTECGKTFIYHTTFQGHVRKHTGEKPYKCKERMWESLHFSVKCSNTHGNTHWR</sequence>
<dbReference type="Pfam" id="PF01352">
    <property type="entry name" value="KRAB"/>
    <property type="match status" value="1"/>
</dbReference>
<feature type="domain" description="KRAB" evidence="11">
    <location>
        <begin position="11"/>
        <end position="82"/>
    </location>
</feature>
<dbReference type="FunFam" id="3.30.160.60:FF:000156">
    <property type="entry name" value="Zinc finger protein 568"/>
    <property type="match status" value="1"/>
</dbReference>
<dbReference type="SMART" id="SM00349">
    <property type="entry name" value="KRAB"/>
    <property type="match status" value="1"/>
</dbReference>
<dbReference type="CDD" id="cd07765">
    <property type="entry name" value="KRAB_A-box"/>
    <property type="match status" value="1"/>
</dbReference>
<dbReference type="SMART" id="SM00355">
    <property type="entry name" value="ZnF_C2H2"/>
    <property type="match status" value="1"/>
</dbReference>
<dbReference type="Proteomes" id="UP000694561">
    <property type="component" value="Unplaced"/>
</dbReference>
<evidence type="ECO:0000256" key="5">
    <source>
        <dbReference type="ARBA" id="ARBA00022833"/>
    </source>
</evidence>
<dbReference type="GeneTree" id="ENSGT00940000166333"/>
<evidence type="ECO:0000256" key="1">
    <source>
        <dbReference type="ARBA" id="ARBA00004123"/>
    </source>
</evidence>
<dbReference type="SUPFAM" id="SSF57667">
    <property type="entry name" value="beta-beta-alpha zinc fingers"/>
    <property type="match status" value="1"/>
</dbReference>
<evidence type="ECO:0000313" key="13">
    <source>
        <dbReference type="Proteomes" id="UP000694561"/>
    </source>
</evidence>
<dbReference type="Gene3D" id="3.30.160.60">
    <property type="entry name" value="Classic Zinc Finger"/>
    <property type="match status" value="2"/>
</dbReference>
<dbReference type="PANTHER" id="PTHR23234:SF10">
    <property type="entry name" value="RIKEN CDNA 6720489N17 GENE-RELATED"/>
    <property type="match status" value="1"/>
</dbReference>
<evidence type="ECO:0000256" key="3">
    <source>
        <dbReference type="ARBA" id="ARBA00022737"/>
    </source>
</evidence>
<dbReference type="InterPro" id="IPR001909">
    <property type="entry name" value="KRAB"/>
</dbReference>